<dbReference type="AlphaFoldDB" id="A0A382EEQ6"/>
<evidence type="ECO:0000256" key="6">
    <source>
        <dbReference type="ARBA" id="ARBA00041324"/>
    </source>
</evidence>
<comment type="pathway">
    <text evidence="1">Purine metabolism; IMP biosynthesis via de novo pathway; N(2)-formyl-N(1)-(5-phospho-D-ribosyl)glycinamide from N(1)-(5-phospho-D-ribosyl)glycinamide (10-formyl THF route): step 1/1.</text>
</comment>
<evidence type="ECO:0000256" key="4">
    <source>
        <dbReference type="ARBA" id="ARBA00022755"/>
    </source>
</evidence>
<evidence type="ECO:0000256" key="7">
    <source>
        <dbReference type="ARBA" id="ARBA00041682"/>
    </source>
</evidence>
<evidence type="ECO:0000256" key="3">
    <source>
        <dbReference type="ARBA" id="ARBA00022679"/>
    </source>
</evidence>
<sequence length="218" mass="23585">VFASGGGTNLQALLDHEAVSEEYKVTLVISDRKGAGALERGRSVGRETCVIETNRRALSEVGRETLERLADLEIQVILLAGYLRMIPAVVVAAYKRRALNIHPALLPAFGGKGMYGTRVHEAVLASGVEVTGATVHYVDKEYDTGSIVAQWSVPVRRDDDVKSLAVRVLEVEHKLYPAVADHLCRAVVEGVEPGPFNLTQFNLPSMSPHTGADDSKTI</sequence>
<organism evidence="10">
    <name type="scientific">marine metagenome</name>
    <dbReference type="NCBI Taxonomy" id="408172"/>
    <lineage>
        <taxon>unclassified sequences</taxon>
        <taxon>metagenomes</taxon>
        <taxon>ecological metagenomes</taxon>
    </lineage>
</organism>
<dbReference type="GO" id="GO:0004644">
    <property type="term" value="F:phosphoribosylglycinamide formyltransferase activity"/>
    <property type="evidence" value="ECO:0007669"/>
    <property type="project" value="UniProtKB-EC"/>
</dbReference>
<dbReference type="GO" id="GO:0006189">
    <property type="term" value="P:'de novo' IMP biosynthetic process"/>
    <property type="evidence" value="ECO:0007669"/>
    <property type="project" value="UniProtKB-UniPathway"/>
</dbReference>
<gene>
    <name evidence="10" type="ORF">METZ01_LOCUS201325</name>
</gene>
<dbReference type="SUPFAM" id="SSF53328">
    <property type="entry name" value="Formyltransferase"/>
    <property type="match status" value="1"/>
</dbReference>
<dbReference type="InterPro" id="IPR002376">
    <property type="entry name" value="Formyl_transf_N"/>
</dbReference>
<feature type="non-terminal residue" evidence="10">
    <location>
        <position position="1"/>
    </location>
</feature>
<feature type="domain" description="Formyl transferase N-terminal" evidence="9">
    <location>
        <begin position="1"/>
        <end position="179"/>
    </location>
</feature>
<accession>A0A382EEQ6</accession>
<evidence type="ECO:0000256" key="2">
    <source>
        <dbReference type="ARBA" id="ARBA00012254"/>
    </source>
</evidence>
<evidence type="ECO:0000313" key="10">
    <source>
        <dbReference type="EMBL" id="SVB48471.1"/>
    </source>
</evidence>
<dbReference type="PANTHER" id="PTHR43369:SF2">
    <property type="entry name" value="PHOSPHORIBOSYLGLYCINAMIDE FORMYLTRANSFERASE"/>
    <property type="match status" value="1"/>
</dbReference>
<keyword evidence="4" id="KW-0658">Purine biosynthesis</keyword>
<dbReference type="PROSITE" id="PS00373">
    <property type="entry name" value="GART"/>
    <property type="match status" value="1"/>
</dbReference>
<reference evidence="10" key="1">
    <citation type="submission" date="2018-05" db="EMBL/GenBank/DDBJ databases">
        <authorList>
            <person name="Lanie J.A."/>
            <person name="Ng W.-L."/>
            <person name="Kazmierczak K.M."/>
            <person name="Andrzejewski T.M."/>
            <person name="Davidsen T.M."/>
            <person name="Wayne K.J."/>
            <person name="Tettelin H."/>
            <person name="Glass J.I."/>
            <person name="Rusch D."/>
            <person name="Podicherti R."/>
            <person name="Tsui H.-C.T."/>
            <person name="Winkler M.E."/>
        </authorList>
    </citation>
    <scope>NUCLEOTIDE SEQUENCE</scope>
</reference>
<dbReference type="Pfam" id="PF00551">
    <property type="entry name" value="Formyl_trans_N"/>
    <property type="match status" value="1"/>
</dbReference>
<evidence type="ECO:0000256" key="5">
    <source>
        <dbReference type="ARBA" id="ARBA00038440"/>
    </source>
</evidence>
<evidence type="ECO:0000256" key="8">
    <source>
        <dbReference type="ARBA" id="ARBA00047664"/>
    </source>
</evidence>
<dbReference type="InterPro" id="IPR036477">
    <property type="entry name" value="Formyl_transf_N_sf"/>
</dbReference>
<dbReference type="Gene3D" id="3.40.50.170">
    <property type="entry name" value="Formyl transferase, N-terminal domain"/>
    <property type="match status" value="1"/>
</dbReference>
<evidence type="ECO:0000256" key="1">
    <source>
        <dbReference type="ARBA" id="ARBA00005054"/>
    </source>
</evidence>
<dbReference type="EC" id="2.1.2.2" evidence="2"/>
<protein>
    <recommendedName>
        <fullName evidence="2">phosphoribosylglycinamide formyltransferase 1</fullName>
        <ecNumber evidence="2">2.1.2.2</ecNumber>
    </recommendedName>
    <alternativeName>
        <fullName evidence="7">5'-phosphoribosylglycinamide transformylase</fullName>
    </alternativeName>
    <alternativeName>
        <fullName evidence="6">GAR transformylase</fullName>
    </alternativeName>
</protein>
<dbReference type="EMBL" id="UINC01043850">
    <property type="protein sequence ID" value="SVB48471.1"/>
    <property type="molecule type" value="Genomic_DNA"/>
</dbReference>
<comment type="catalytic activity">
    <reaction evidence="8">
        <text>N(1)-(5-phospho-beta-D-ribosyl)glycinamide + (6R)-10-formyltetrahydrofolate = N(2)-formyl-N(1)-(5-phospho-beta-D-ribosyl)glycinamide + (6S)-5,6,7,8-tetrahydrofolate + H(+)</text>
        <dbReference type="Rhea" id="RHEA:15053"/>
        <dbReference type="ChEBI" id="CHEBI:15378"/>
        <dbReference type="ChEBI" id="CHEBI:57453"/>
        <dbReference type="ChEBI" id="CHEBI:143788"/>
        <dbReference type="ChEBI" id="CHEBI:147286"/>
        <dbReference type="ChEBI" id="CHEBI:195366"/>
        <dbReference type="EC" id="2.1.2.2"/>
    </reaction>
</comment>
<dbReference type="InterPro" id="IPR001555">
    <property type="entry name" value="GART_AS"/>
</dbReference>
<dbReference type="CDD" id="cd08645">
    <property type="entry name" value="FMT_core_GART"/>
    <property type="match status" value="1"/>
</dbReference>
<proteinExistence type="inferred from homology"/>
<dbReference type="HAMAP" id="MF_01930">
    <property type="entry name" value="PurN"/>
    <property type="match status" value="1"/>
</dbReference>
<name>A0A382EEQ6_9ZZZZ</name>
<keyword evidence="3" id="KW-0808">Transferase</keyword>
<dbReference type="PANTHER" id="PTHR43369">
    <property type="entry name" value="PHOSPHORIBOSYLGLYCINAMIDE FORMYLTRANSFERASE"/>
    <property type="match status" value="1"/>
</dbReference>
<dbReference type="GO" id="GO:0005829">
    <property type="term" value="C:cytosol"/>
    <property type="evidence" value="ECO:0007669"/>
    <property type="project" value="TreeGrafter"/>
</dbReference>
<evidence type="ECO:0000259" key="9">
    <source>
        <dbReference type="Pfam" id="PF00551"/>
    </source>
</evidence>
<dbReference type="InterPro" id="IPR004607">
    <property type="entry name" value="GART"/>
</dbReference>
<comment type="similarity">
    <text evidence="5">Belongs to the GART family.</text>
</comment>
<dbReference type="UniPathway" id="UPA00074">
    <property type="reaction ID" value="UER00126"/>
</dbReference>